<gene>
    <name evidence="1" type="ORF">LCGC14_1490800</name>
</gene>
<reference evidence="1" key="1">
    <citation type="journal article" date="2015" name="Nature">
        <title>Complex archaea that bridge the gap between prokaryotes and eukaryotes.</title>
        <authorList>
            <person name="Spang A."/>
            <person name="Saw J.H."/>
            <person name="Jorgensen S.L."/>
            <person name="Zaremba-Niedzwiedzka K."/>
            <person name="Martijn J."/>
            <person name="Lind A.E."/>
            <person name="van Eijk R."/>
            <person name="Schleper C."/>
            <person name="Guy L."/>
            <person name="Ettema T.J."/>
        </authorList>
    </citation>
    <scope>NUCLEOTIDE SEQUENCE</scope>
</reference>
<protein>
    <submittedName>
        <fullName evidence="1">Uncharacterized protein</fullName>
    </submittedName>
</protein>
<proteinExistence type="predicted"/>
<dbReference type="AlphaFoldDB" id="A0A0F9M8I8"/>
<accession>A0A0F9M8I8</accession>
<name>A0A0F9M8I8_9ZZZZ</name>
<dbReference type="EMBL" id="LAZR01010716">
    <property type="protein sequence ID" value="KKM65482.1"/>
    <property type="molecule type" value="Genomic_DNA"/>
</dbReference>
<evidence type="ECO:0000313" key="1">
    <source>
        <dbReference type="EMBL" id="KKM65482.1"/>
    </source>
</evidence>
<sequence>MGETIKTEMSLKEKTLELIDLRISGVQAYLDRMNDELEKYHDTGGYITYEVDEKQIKAEIKRLKTARRRVVKDLDPLPKFNWSQPA</sequence>
<organism evidence="1">
    <name type="scientific">marine sediment metagenome</name>
    <dbReference type="NCBI Taxonomy" id="412755"/>
    <lineage>
        <taxon>unclassified sequences</taxon>
        <taxon>metagenomes</taxon>
        <taxon>ecological metagenomes</taxon>
    </lineage>
</organism>
<comment type="caution">
    <text evidence="1">The sequence shown here is derived from an EMBL/GenBank/DDBJ whole genome shotgun (WGS) entry which is preliminary data.</text>
</comment>